<proteinExistence type="predicted"/>
<organism evidence="2 3">
    <name type="scientific">Acidovorax cavernicola</name>
    <dbReference type="NCBI Taxonomy" id="1675792"/>
    <lineage>
        <taxon>Bacteria</taxon>
        <taxon>Pseudomonadati</taxon>
        <taxon>Pseudomonadota</taxon>
        <taxon>Betaproteobacteria</taxon>
        <taxon>Burkholderiales</taxon>
        <taxon>Comamonadaceae</taxon>
        <taxon>Acidovorax</taxon>
    </lineage>
</organism>
<comment type="caution">
    <text evidence="2">The sequence shown here is derived from an EMBL/GenBank/DDBJ whole genome shotgun (WGS) entry which is preliminary data.</text>
</comment>
<feature type="compositionally biased region" description="Pro residues" evidence="1">
    <location>
        <begin position="26"/>
        <end position="41"/>
    </location>
</feature>
<dbReference type="GO" id="GO:0009279">
    <property type="term" value="C:cell outer membrane"/>
    <property type="evidence" value="ECO:0007669"/>
    <property type="project" value="TreeGrafter"/>
</dbReference>
<gene>
    <name evidence="2" type="ORF">D3H34_18180</name>
</gene>
<dbReference type="InterPro" id="IPR000015">
    <property type="entry name" value="Fimb_usher"/>
</dbReference>
<keyword evidence="3" id="KW-1185">Reference proteome</keyword>
<dbReference type="EMBL" id="QXMN01000023">
    <property type="protein sequence ID" value="RIX77699.1"/>
    <property type="molecule type" value="Genomic_DNA"/>
</dbReference>
<dbReference type="Gene3D" id="2.60.40.2610">
    <property type="entry name" value="Outer membrane usher protein FimD, plug domain"/>
    <property type="match status" value="1"/>
</dbReference>
<dbReference type="InterPro" id="IPR042186">
    <property type="entry name" value="FimD_plug_dom"/>
</dbReference>
<dbReference type="OrthoDB" id="8587at2"/>
<protein>
    <submittedName>
        <fullName evidence="2">Fimbrial biogenesis outer membrane usher protein</fullName>
    </submittedName>
</protein>
<sequence length="833" mass="89345">MRWPGSRRRSRWSWRRCRRTPACRSRPPPMRPRRSPPPPCASPVRLPSRASAWACCWLGLGVACAQTAPATATPGASDALAPAILDVRINGQSQPAPRPLLRRGAQWLVAEPDLEAWRLVKPAAPALHREGTDYYDLQALPGAQLRLDESTQSLELTVPAEAFASGPPQAAVSDRPPLSPSAFGAFLNYDLALQHDRDGTRLSGYFDAAASGEWGLVGTSFVTGQSAFGGSSGNGGRGTTRLDSYFRRDDPVRLTRLTVGDSVTQAAAWSTPFRFGGVQFGTRFGLQPGYISYPMPTLRGGAAVPSAVEVYVNDTLRYQRRVDAGPFALSDVPVLTGAGEMRFAVTDALGVQRTVTTPYYVSSNLLRAGLSDYSLEAGWTRLRYGERSFDYGPPFVAGTWRYGVNDSVTVEARGEASARSQTAGAGVTWVWGTVGEFSLHGAASRSRDGQNGRLWRAAYTRTSDEWNFSVSRQVASRGFTQIAWHDSPVHTDAQTQVFAGRSLGRWGTLGASHTQLHYNTGEHIGVTTASWSIGVGGNAWLGTYVARTRQDGKRPTTSVGLSLTFALGERRHAALSLQRENTGRHSAVAEVVQQPPGDAGWGWRLRAADGDNARSEAGVDLRGRYGMLTAEAARAQGQTAVRLRASGAVGLAGGLPFATRQSDDAFALVTVPGAANVKVYRENQPWTTTDSEGRAVVSGLRAYEPNHISIDNGDLPIEAQVRSDALRVVPRFKGVAQASFDIARDTVANVTVLLPDGTPLPPGIDVARPARGTSLLSGFHGLVSIEDPQPGESLEARWKSGHCRFTLGAPDRAAGALPAMGPYRCLPVSPPPR</sequence>
<dbReference type="AlphaFoldDB" id="A0A9X8D3G2"/>
<dbReference type="PANTHER" id="PTHR30451">
    <property type="entry name" value="OUTER MEMBRANE USHER PROTEIN"/>
    <property type="match status" value="1"/>
</dbReference>
<dbReference type="Proteomes" id="UP000265619">
    <property type="component" value="Unassembled WGS sequence"/>
</dbReference>
<reference evidence="2 3" key="1">
    <citation type="submission" date="2018-09" db="EMBL/GenBank/DDBJ databases">
        <title>Acidovorax cavernicola nov. sp. isolated from Gruta de las Maravillas (Aracena, Spain).</title>
        <authorList>
            <person name="Jurado V."/>
            <person name="Gutierrez-Patricio S."/>
            <person name="Gonzalez-Pimentel J.L."/>
            <person name="Miller A.Z."/>
            <person name="Laiz L."/>
            <person name="Saiz-Jimenez C."/>
        </authorList>
    </citation>
    <scope>NUCLEOTIDE SEQUENCE [LARGE SCALE GENOMIC DNA]</scope>
    <source>
        <strain evidence="2 3">1011MAR4D40.2</strain>
    </source>
</reference>
<evidence type="ECO:0000313" key="3">
    <source>
        <dbReference type="Proteomes" id="UP000265619"/>
    </source>
</evidence>
<name>A0A9X8D3G2_9BURK</name>
<dbReference type="GO" id="GO:0015473">
    <property type="term" value="F:fimbrial usher porin activity"/>
    <property type="evidence" value="ECO:0007669"/>
    <property type="project" value="InterPro"/>
</dbReference>
<dbReference type="Gene3D" id="2.60.40.3110">
    <property type="match status" value="1"/>
</dbReference>
<evidence type="ECO:0000313" key="2">
    <source>
        <dbReference type="EMBL" id="RIX77699.1"/>
    </source>
</evidence>
<accession>A0A9X8D3G2</accession>
<evidence type="ECO:0000256" key="1">
    <source>
        <dbReference type="SAM" id="MobiDB-lite"/>
    </source>
</evidence>
<dbReference type="GO" id="GO:0009297">
    <property type="term" value="P:pilus assembly"/>
    <property type="evidence" value="ECO:0007669"/>
    <property type="project" value="InterPro"/>
</dbReference>
<dbReference type="PANTHER" id="PTHR30451:SF5">
    <property type="entry name" value="SLR0019 PROTEIN"/>
    <property type="match status" value="1"/>
</dbReference>
<feature type="region of interest" description="Disordered" evidence="1">
    <location>
        <begin position="22"/>
        <end position="43"/>
    </location>
</feature>
<dbReference type="Pfam" id="PF00577">
    <property type="entry name" value="Usher"/>
    <property type="match status" value="1"/>
</dbReference>